<dbReference type="EMBL" id="CP019082">
    <property type="protein sequence ID" value="APW60468.1"/>
    <property type="molecule type" value="Genomic_DNA"/>
</dbReference>
<evidence type="ECO:0000313" key="1">
    <source>
        <dbReference type="EMBL" id="APW60468.1"/>
    </source>
</evidence>
<organism evidence="1 2">
    <name type="scientific">Paludisphaera borealis</name>
    <dbReference type="NCBI Taxonomy" id="1387353"/>
    <lineage>
        <taxon>Bacteria</taxon>
        <taxon>Pseudomonadati</taxon>
        <taxon>Planctomycetota</taxon>
        <taxon>Planctomycetia</taxon>
        <taxon>Isosphaerales</taxon>
        <taxon>Isosphaeraceae</taxon>
        <taxon>Paludisphaera</taxon>
    </lineage>
</organism>
<dbReference type="KEGG" id="pbor:BSF38_01938"/>
<sequence>MTAVQGPEVVLGKIFKKWEAVYPALEVEHGYNDGILTITVKDAYGNDLAKTRVTNDFLFPASGERLEFLARHVPKTVGAIL</sequence>
<dbReference type="RefSeq" id="WP_076345130.1">
    <property type="nucleotide sequence ID" value="NZ_CP019082.1"/>
</dbReference>
<proteinExistence type="predicted"/>
<protein>
    <submittedName>
        <fullName evidence="1">Uncharacterized protein</fullName>
    </submittedName>
</protein>
<dbReference type="AlphaFoldDB" id="A0A1U7CNH8"/>
<keyword evidence="2" id="KW-1185">Reference proteome</keyword>
<evidence type="ECO:0000313" key="2">
    <source>
        <dbReference type="Proteomes" id="UP000186309"/>
    </source>
</evidence>
<accession>A0A1U7CNH8</accession>
<name>A0A1U7CNH8_9BACT</name>
<gene>
    <name evidence="1" type="ORF">BSF38_01938</name>
</gene>
<reference evidence="2" key="1">
    <citation type="submission" date="2016-12" db="EMBL/GenBank/DDBJ databases">
        <title>Comparative genomics of four Isosphaeraceae planctomycetes: a common pool of plasmids and glycoside hydrolase genes.</title>
        <authorList>
            <person name="Ivanova A."/>
        </authorList>
    </citation>
    <scope>NUCLEOTIDE SEQUENCE [LARGE SCALE GENOMIC DNA]</scope>
    <source>
        <strain evidence="2">PX4</strain>
    </source>
</reference>
<dbReference type="Proteomes" id="UP000186309">
    <property type="component" value="Chromosome"/>
</dbReference>